<comment type="caution">
    <text evidence="1">The sequence shown here is derived from an EMBL/GenBank/DDBJ whole genome shotgun (WGS) entry which is preliminary data.</text>
</comment>
<name>A0A1V9EDP4_9BACT</name>
<proteinExistence type="predicted"/>
<dbReference type="AlphaFoldDB" id="A0A1V9EDP4"/>
<dbReference type="OrthoDB" id="9796281at2"/>
<dbReference type="Pfam" id="PF08843">
    <property type="entry name" value="AbiEii"/>
    <property type="match status" value="1"/>
</dbReference>
<keyword evidence="2" id="KW-1185">Reference proteome</keyword>
<dbReference type="InterPro" id="IPR014942">
    <property type="entry name" value="AbiEii"/>
</dbReference>
<reference evidence="2" key="1">
    <citation type="submission" date="2016-04" db="EMBL/GenBank/DDBJ databases">
        <authorList>
            <person name="Chen L."/>
            <person name="Zhuang W."/>
            <person name="Wang G."/>
        </authorList>
    </citation>
    <scope>NUCLEOTIDE SEQUENCE [LARGE SCALE GENOMIC DNA]</scope>
    <source>
        <strain evidence="2">17621</strain>
    </source>
</reference>
<protein>
    <recommendedName>
        <fullName evidence="3">Nucleotidyltransferase</fullName>
    </recommendedName>
</protein>
<evidence type="ECO:0008006" key="3">
    <source>
        <dbReference type="Google" id="ProtNLM"/>
    </source>
</evidence>
<organism evidence="1 2">
    <name type="scientific">Niastella yeongjuensis</name>
    <dbReference type="NCBI Taxonomy" id="354355"/>
    <lineage>
        <taxon>Bacteria</taxon>
        <taxon>Pseudomonadati</taxon>
        <taxon>Bacteroidota</taxon>
        <taxon>Chitinophagia</taxon>
        <taxon>Chitinophagales</taxon>
        <taxon>Chitinophagaceae</taxon>
        <taxon>Niastella</taxon>
    </lineage>
</organism>
<evidence type="ECO:0000313" key="1">
    <source>
        <dbReference type="EMBL" id="OQP44239.1"/>
    </source>
</evidence>
<dbReference type="STRING" id="354355.SAMN05660816_02841"/>
<dbReference type="Proteomes" id="UP000192610">
    <property type="component" value="Unassembled WGS sequence"/>
</dbReference>
<gene>
    <name evidence="1" type="ORF">A4H97_33335</name>
</gene>
<dbReference type="RefSeq" id="WP_081202974.1">
    <property type="nucleotide sequence ID" value="NZ_FOCZ01000004.1"/>
</dbReference>
<dbReference type="EMBL" id="LVXG01000035">
    <property type="protein sequence ID" value="OQP44239.1"/>
    <property type="molecule type" value="Genomic_DNA"/>
</dbReference>
<evidence type="ECO:0000313" key="2">
    <source>
        <dbReference type="Proteomes" id="UP000192610"/>
    </source>
</evidence>
<accession>A0A1V9EDP4</accession>
<sequence>MLHLNTIDLPLFQVLTDFSTLPELSPFSLVGGTALSLQMGHRKSDDLDFFTDRSFDILDVKTAILQYNPDVVFLNETRNGMSFTLPLPGRPDDFRKLDIYNWAVKFIRPATVEGEIRLASLEDIAAFKLDAICHRKEKKDFVDIAVLLEKFSFGQMIEFYQEKFPMNDKSIVLSNIVDTDGLENSVEPVMLIDLTPALAIQQIEEKIKEYSQSQIDKKAQLEQERFKKIADLLEKRNERDKNRKGKSL</sequence>